<evidence type="ECO:0000313" key="10">
    <source>
        <dbReference type="EMBL" id="ORX56614.1"/>
    </source>
</evidence>
<evidence type="ECO:0000256" key="3">
    <source>
        <dbReference type="ARBA" id="ARBA00022448"/>
    </source>
</evidence>
<accession>A0A1Y1VI14</accession>
<evidence type="ECO:0000313" key="11">
    <source>
        <dbReference type="Proteomes" id="UP000193719"/>
    </source>
</evidence>
<keyword evidence="6 8" id="KW-1133">Transmembrane helix</keyword>
<dbReference type="GO" id="GO:0004930">
    <property type="term" value="F:G protein-coupled receptor activity"/>
    <property type="evidence" value="ECO:0007669"/>
    <property type="project" value="InterPro"/>
</dbReference>
<organism evidence="10 11">
    <name type="scientific">Piromyces finnis</name>
    <dbReference type="NCBI Taxonomy" id="1754191"/>
    <lineage>
        <taxon>Eukaryota</taxon>
        <taxon>Fungi</taxon>
        <taxon>Fungi incertae sedis</taxon>
        <taxon>Chytridiomycota</taxon>
        <taxon>Chytridiomycota incertae sedis</taxon>
        <taxon>Neocallimastigomycetes</taxon>
        <taxon>Neocallimastigales</taxon>
        <taxon>Neocallimastigaceae</taxon>
        <taxon>Piromyces</taxon>
    </lineage>
</organism>
<comment type="similarity">
    <text evidence="2">Belongs to the bacterial solute-binding protein 1 family.</text>
</comment>
<evidence type="ECO:0000256" key="7">
    <source>
        <dbReference type="ARBA" id="ARBA00023136"/>
    </source>
</evidence>
<name>A0A1Y1VI14_9FUNG</name>
<reference evidence="10 11" key="1">
    <citation type="submission" date="2016-08" db="EMBL/GenBank/DDBJ databases">
        <title>Genomes of anaerobic fungi encode conserved fungal cellulosomes for biomass hydrolysis.</title>
        <authorList>
            <consortium name="DOE Joint Genome Institute"/>
            <person name="Haitjema C.H."/>
            <person name="Gilmore S.P."/>
            <person name="Henske J.K."/>
            <person name="Solomon K.V."/>
            <person name="De Groot R."/>
            <person name="Kuo A."/>
            <person name="Mondo S.J."/>
            <person name="Salamov A.A."/>
            <person name="Labutti K."/>
            <person name="Zhao Z."/>
            <person name="Chiniquy J."/>
            <person name="Barry K."/>
            <person name="Brewer H.M."/>
            <person name="Purvine S.O."/>
            <person name="Wright A.T."/>
            <person name="Boxma B."/>
            <person name="Van Alen T."/>
            <person name="Hackstein J.H."/>
            <person name="Baker S.E."/>
            <person name="Grigoriev I.V."/>
            <person name="O'Malley M.A."/>
        </authorList>
    </citation>
    <scope>NUCLEOTIDE SEQUENCE [LARGE SCALE GENOMIC DNA]</scope>
    <source>
        <strain evidence="11">finn</strain>
    </source>
</reference>
<gene>
    <name evidence="10" type="ORF">BCR36DRAFT_279586</name>
</gene>
<comment type="subcellular location">
    <subcellularLocation>
        <location evidence="1">Membrane</location>
        <topology evidence="1">Multi-pass membrane protein</topology>
    </subcellularLocation>
</comment>
<dbReference type="PROSITE" id="PS50259">
    <property type="entry name" value="G_PROTEIN_RECEP_F3_4"/>
    <property type="match status" value="1"/>
</dbReference>
<evidence type="ECO:0000259" key="9">
    <source>
        <dbReference type="PROSITE" id="PS50259"/>
    </source>
</evidence>
<dbReference type="SUPFAM" id="SSF53850">
    <property type="entry name" value="Periplasmic binding protein-like II"/>
    <property type="match status" value="1"/>
</dbReference>
<evidence type="ECO:0000256" key="4">
    <source>
        <dbReference type="ARBA" id="ARBA00022692"/>
    </source>
</evidence>
<evidence type="ECO:0000256" key="1">
    <source>
        <dbReference type="ARBA" id="ARBA00004141"/>
    </source>
</evidence>
<keyword evidence="11" id="KW-1185">Reference proteome</keyword>
<evidence type="ECO:0000256" key="2">
    <source>
        <dbReference type="ARBA" id="ARBA00008520"/>
    </source>
</evidence>
<feature type="domain" description="G-protein coupled receptors family 3 profile" evidence="9">
    <location>
        <begin position="451"/>
        <end position="538"/>
    </location>
</feature>
<keyword evidence="5" id="KW-0732">Signal</keyword>
<dbReference type="Gene3D" id="3.40.190.10">
    <property type="entry name" value="Periplasmic binding protein-like II"/>
    <property type="match status" value="2"/>
</dbReference>
<dbReference type="OrthoDB" id="2157358at2759"/>
<evidence type="ECO:0000256" key="5">
    <source>
        <dbReference type="ARBA" id="ARBA00022729"/>
    </source>
</evidence>
<dbReference type="PANTHER" id="PTHR43649">
    <property type="entry name" value="ARABINOSE-BINDING PROTEIN-RELATED"/>
    <property type="match status" value="1"/>
</dbReference>
<feature type="transmembrane region" description="Helical" evidence="8">
    <location>
        <begin position="488"/>
        <end position="508"/>
    </location>
</feature>
<keyword evidence="3" id="KW-0813">Transport</keyword>
<dbReference type="EMBL" id="MCFH01000007">
    <property type="protein sequence ID" value="ORX56614.1"/>
    <property type="molecule type" value="Genomic_DNA"/>
</dbReference>
<dbReference type="STRING" id="1754191.A0A1Y1VI14"/>
<protein>
    <submittedName>
        <fullName evidence="10">Periplasmic binding protein-like II</fullName>
    </submittedName>
</protein>
<dbReference type="Pfam" id="PF01547">
    <property type="entry name" value="SBP_bac_1"/>
    <property type="match status" value="1"/>
</dbReference>
<dbReference type="InterPro" id="IPR017978">
    <property type="entry name" value="GPCR_3_C"/>
</dbReference>
<evidence type="ECO:0000256" key="8">
    <source>
        <dbReference type="SAM" id="Phobius"/>
    </source>
</evidence>
<dbReference type="Proteomes" id="UP000193719">
    <property type="component" value="Unassembled WGS sequence"/>
</dbReference>
<dbReference type="InterPro" id="IPR050490">
    <property type="entry name" value="Bact_solute-bd_prot1"/>
</dbReference>
<reference evidence="10 11" key="2">
    <citation type="submission" date="2016-08" db="EMBL/GenBank/DDBJ databases">
        <title>Pervasive Adenine N6-methylation of Active Genes in Fungi.</title>
        <authorList>
            <consortium name="DOE Joint Genome Institute"/>
            <person name="Mondo S.J."/>
            <person name="Dannebaum R.O."/>
            <person name="Kuo R.C."/>
            <person name="Labutti K."/>
            <person name="Haridas S."/>
            <person name="Kuo A."/>
            <person name="Salamov A."/>
            <person name="Ahrendt S.R."/>
            <person name="Lipzen A."/>
            <person name="Sullivan W."/>
            <person name="Andreopoulos W.B."/>
            <person name="Clum A."/>
            <person name="Lindquist E."/>
            <person name="Daum C."/>
            <person name="Ramamoorthy G.K."/>
            <person name="Gryganskyi A."/>
            <person name="Culley D."/>
            <person name="Magnuson J.K."/>
            <person name="James T.Y."/>
            <person name="O'Malley M.A."/>
            <person name="Stajich J.E."/>
            <person name="Spatafora J.W."/>
            <person name="Visel A."/>
            <person name="Grigoriev I.V."/>
        </authorList>
    </citation>
    <scope>NUCLEOTIDE SEQUENCE [LARGE SCALE GENOMIC DNA]</scope>
    <source>
        <strain evidence="11">finn</strain>
    </source>
</reference>
<sequence>VNDDEFDINKLNLTVKTFTYSLDEYRSYNETNKNIKKKRKRSDETITIRGLFQTSAPGIADTNIEKDLLLKLLYEWAPKNLENYDNISFELTFVNASKQTTDYEKMVSQQLNGKNSKYDFYMIDSVWTGRYGEHLIDLQGKVSAESVNKFAKVNLDSCKYENKLTALPLYSDYGVLLYRKDLLEKYNQNIPETWDQLEYIAEYILEKEGGDLEGFAGQFKAYEGLTCNIYEWIYSFRDEVNTKLNYFNDDFALKALKKLISLLNKSIISTEALIYEESTSLEKWEKGKVLFMRNWPNALQSTEEMFNSTGVKFPFGMARLPGRKVGLSAATLGGWNLGVSKYSNNPFIAARVVEFLTGEYSQKQRALKFSVLPTITNLYSDKDICNVIMCEIYKDIQAINRPSNEENYLDLSQVIYETIHKALENTISAEDAIKTIKKYTNTEYIHSNYPSTILILGCTILLQIIILVIACVILKYRKLKFIQRSNPIYMFIILFGLCLQCFTIYSYVGKPNDNICTLRAWITNIPLTIIIMAIFTQVYLFINNVLFFSKKKY</sequence>
<dbReference type="GO" id="GO:0016020">
    <property type="term" value="C:membrane"/>
    <property type="evidence" value="ECO:0007669"/>
    <property type="project" value="UniProtKB-SubCell"/>
</dbReference>
<feature type="transmembrane region" description="Helical" evidence="8">
    <location>
        <begin position="520"/>
        <end position="542"/>
    </location>
</feature>
<feature type="non-terminal residue" evidence="10">
    <location>
        <position position="1"/>
    </location>
</feature>
<dbReference type="InterPro" id="IPR006059">
    <property type="entry name" value="SBP"/>
</dbReference>
<dbReference type="AlphaFoldDB" id="A0A1Y1VI14"/>
<comment type="caution">
    <text evidence="10">The sequence shown here is derived from an EMBL/GenBank/DDBJ whole genome shotgun (WGS) entry which is preliminary data.</text>
</comment>
<dbReference type="PANTHER" id="PTHR43649:SF34">
    <property type="entry name" value="ABC TRANSPORTER PERIPLASMIC-BINDING PROTEIN YCJN-RELATED"/>
    <property type="match status" value="1"/>
</dbReference>
<dbReference type="Pfam" id="PF00003">
    <property type="entry name" value="7tm_3"/>
    <property type="match status" value="1"/>
</dbReference>
<feature type="transmembrane region" description="Helical" evidence="8">
    <location>
        <begin position="453"/>
        <end position="476"/>
    </location>
</feature>
<keyword evidence="4 8" id="KW-0812">Transmembrane</keyword>
<proteinExistence type="inferred from homology"/>
<keyword evidence="7 8" id="KW-0472">Membrane</keyword>
<evidence type="ECO:0000256" key="6">
    <source>
        <dbReference type="ARBA" id="ARBA00022989"/>
    </source>
</evidence>